<keyword evidence="1" id="KW-0698">rRNA processing</keyword>
<gene>
    <name evidence="1" type="primary">rsmJ</name>
    <name evidence="2" type="ORF">EY643_04315</name>
</gene>
<keyword evidence="1 2" id="KW-0808">Transferase</keyword>
<comment type="subcellular location">
    <subcellularLocation>
        <location evidence="1">Cytoplasm</location>
    </subcellularLocation>
</comment>
<feature type="binding site" evidence="1">
    <location>
        <begin position="125"/>
        <end position="126"/>
    </location>
    <ligand>
        <name>S-adenosyl-L-methionine</name>
        <dbReference type="ChEBI" id="CHEBI:59789"/>
    </ligand>
</feature>
<dbReference type="EC" id="2.1.1.242" evidence="1"/>
<dbReference type="GO" id="GO:0005737">
    <property type="term" value="C:cytoplasm"/>
    <property type="evidence" value="ECO:0007669"/>
    <property type="project" value="UniProtKB-SubCell"/>
</dbReference>
<name>A0A5P9NGI5_9GAMM</name>
<comment type="similarity">
    <text evidence="1">Belongs to the methyltransferase superfamily. RsmJ family.</text>
</comment>
<reference evidence="2 3" key="1">
    <citation type="submission" date="2019-02" db="EMBL/GenBank/DDBJ databases">
        <authorList>
            <person name="Li S.-H."/>
        </authorList>
    </citation>
    <scope>NUCLEOTIDE SEQUENCE [LARGE SCALE GENOMIC DNA]</scope>
    <source>
        <strain evidence="2 3">IMCC14385</strain>
    </source>
</reference>
<dbReference type="PANTHER" id="PTHR36112">
    <property type="entry name" value="RIBOSOMAL RNA SMALL SUBUNIT METHYLTRANSFERASE J"/>
    <property type="match status" value="1"/>
</dbReference>
<dbReference type="OrthoDB" id="3191794at2"/>
<dbReference type="GO" id="GO:0008990">
    <property type="term" value="F:rRNA (guanine-N2-)-methyltransferase activity"/>
    <property type="evidence" value="ECO:0007669"/>
    <property type="project" value="UniProtKB-UniRule"/>
</dbReference>
<dbReference type="PANTHER" id="PTHR36112:SF1">
    <property type="entry name" value="RIBOSOMAL RNA SMALL SUBUNIT METHYLTRANSFERASE J"/>
    <property type="match status" value="1"/>
</dbReference>
<feature type="binding site" evidence="1">
    <location>
        <position position="195"/>
    </location>
    <ligand>
        <name>S-adenosyl-L-methionine</name>
        <dbReference type="ChEBI" id="CHEBI:59789"/>
    </ligand>
</feature>
<accession>A0A5P9NGI5</accession>
<keyword evidence="1 2" id="KW-0489">Methyltransferase</keyword>
<comment type="function">
    <text evidence="1">Specifically methylates the guanosine in position 1516 of 16S rRNA.</text>
</comment>
<dbReference type="KEGG" id="halc:EY643_04315"/>
<feature type="binding site" evidence="1">
    <location>
        <begin position="141"/>
        <end position="142"/>
    </location>
    <ligand>
        <name>S-adenosyl-L-methionine</name>
        <dbReference type="ChEBI" id="CHEBI:59789"/>
    </ligand>
</feature>
<keyword evidence="1" id="KW-0963">Cytoplasm</keyword>
<dbReference type="Pfam" id="PF04445">
    <property type="entry name" value="SAM_MT"/>
    <property type="match status" value="1"/>
</dbReference>
<sequence length="276" mass="29666">MTSPNSSASAGRAALSKIDYACVAPIDDAFLTSAQEIATRLDLPLIAVPVAPRQCTETGLLLQCGEELALQLTGPNAPGPVAVDFGSSHMRHRRQSGHNELLGRAAGVGKKPRLGVVDATAGLGRDSFVLADLGCEVLLCERNTLIQSLLQDGLRRAGLGDLWLQEVASRMSLWCGDSTGAPQLAQGEWDVIYLDPMFPAREKSAAVKKEMALFQYLLSDDAQDQGALLDWALMQDVARVVVKRPPKAEHLGDKKPSHSIKGKAVRYDVYVLRALA</sequence>
<dbReference type="SUPFAM" id="SSF53335">
    <property type="entry name" value="S-adenosyl-L-methionine-dependent methyltransferases"/>
    <property type="match status" value="1"/>
</dbReference>
<evidence type="ECO:0000313" key="2">
    <source>
        <dbReference type="EMBL" id="QFU74927.1"/>
    </source>
</evidence>
<dbReference type="AlphaFoldDB" id="A0A5P9NGI5"/>
<proteinExistence type="inferred from homology"/>
<keyword evidence="1" id="KW-0949">S-adenosyl-L-methionine</keyword>
<dbReference type="HAMAP" id="MF_01523">
    <property type="entry name" value="16SrRNA_methyltr_J"/>
    <property type="match status" value="1"/>
</dbReference>
<comment type="catalytic activity">
    <reaction evidence="1">
        <text>guanosine(1516) in 16S rRNA + S-adenosyl-L-methionine = N(2)-methylguanosine(1516) in 16S rRNA + S-adenosyl-L-homocysteine + H(+)</text>
        <dbReference type="Rhea" id="RHEA:43220"/>
        <dbReference type="Rhea" id="RHEA-COMP:10412"/>
        <dbReference type="Rhea" id="RHEA-COMP:10413"/>
        <dbReference type="ChEBI" id="CHEBI:15378"/>
        <dbReference type="ChEBI" id="CHEBI:57856"/>
        <dbReference type="ChEBI" id="CHEBI:59789"/>
        <dbReference type="ChEBI" id="CHEBI:74269"/>
        <dbReference type="ChEBI" id="CHEBI:74481"/>
        <dbReference type="EC" id="2.1.1.242"/>
    </reaction>
</comment>
<evidence type="ECO:0000256" key="1">
    <source>
        <dbReference type="HAMAP-Rule" id="MF_01523"/>
    </source>
</evidence>
<evidence type="ECO:0000313" key="3">
    <source>
        <dbReference type="Proteomes" id="UP000326287"/>
    </source>
</evidence>
<dbReference type="Gene3D" id="3.40.50.150">
    <property type="entry name" value="Vaccinia Virus protein VP39"/>
    <property type="match status" value="1"/>
</dbReference>
<dbReference type="Proteomes" id="UP000326287">
    <property type="component" value="Chromosome"/>
</dbReference>
<protein>
    <recommendedName>
        <fullName evidence="1">Ribosomal RNA small subunit methyltransferase J</fullName>
        <ecNumber evidence="1">2.1.1.242</ecNumber>
    </recommendedName>
    <alternativeName>
        <fullName evidence="1">16S rRNA m2G1516 methyltransferase</fullName>
    </alternativeName>
    <alternativeName>
        <fullName evidence="1">rRNA (guanine-N(2)-)-methyltransferase</fullName>
    </alternativeName>
</protein>
<comment type="caution">
    <text evidence="1">Lacks conserved residue(s) required for the propagation of feature annotation.</text>
</comment>
<dbReference type="EMBL" id="CP036422">
    <property type="protein sequence ID" value="QFU74927.1"/>
    <property type="molecule type" value="Genomic_DNA"/>
</dbReference>
<keyword evidence="3" id="KW-1185">Reference proteome</keyword>
<dbReference type="InterPro" id="IPR007536">
    <property type="entry name" value="16SrRNA_methylTrfase_J"/>
</dbReference>
<organism evidence="2 3">
    <name type="scientific">Halioglobus maricola</name>
    <dbReference type="NCBI Taxonomy" id="2601894"/>
    <lineage>
        <taxon>Bacteria</taxon>
        <taxon>Pseudomonadati</taxon>
        <taxon>Pseudomonadota</taxon>
        <taxon>Gammaproteobacteria</taxon>
        <taxon>Cellvibrionales</taxon>
        <taxon>Halieaceae</taxon>
        <taxon>Halioglobus</taxon>
    </lineage>
</organism>
<dbReference type="InterPro" id="IPR029063">
    <property type="entry name" value="SAM-dependent_MTases_sf"/>
</dbReference>